<name>A0ABR7RQZ0_9PROT</name>
<feature type="domain" description="YCII-related" evidence="2">
    <location>
        <begin position="1"/>
        <end position="88"/>
    </location>
</feature>
<dbReference type="Proteomes" id="UP000626026">
    <property type="component" value="Unassembled WGS sequence"/>
</dbReference>
<gene>
    <name evidence="3" type="ORF">IBL26_18025</name>
</gene>
<dbReference type="PANTHER" id="PTHR33606">
    <property type="entry name" value="PROTEIN YCII"/>
    <property type="match status" value="1"/>
</dbReference>
<dbReference type="InterPro" id="IPR051807">
    <property type="entry name" value="Sec-metab_biosynth-assoc"/>
</dbReference>
<accession>A0ABR7RQZ0</accession>
<proteinExistence type="inferred from homology"/>
<evidence type="ECO:0000313" key="3">
    <source>
        <dbReference type="EMBL" id="MBC9208753.1"/>
    </source>
</evidence>
<dbReference type="RefSeq" id="WP_187785904.1">
    <property type="nucleotide sequence ID" value="NZ_JACTVA010000038.1"/>
</dbReference>
<dbReference type="Gene3D" id="3.30.70.1060">
    <property type="entry name" value="Dimeric alpha+beta barrel"/>
    <property type="match status" value="1"/>
</dbReference>
<comment type="caution">
    <text evidence="3">The sequence shown here is derived from an EMBL/GenBank/DDBJ whole genome shotgun (WGS) entry which is preliminary data.</text>
</comment>
<dbReference type="EMBL" id="JACTVA010000038">
    <property type="protein sequence ID" value="MBC9208753.1"/>
    <property type="molecule type" value="Genomic_DNA"/>
</dbReference>
<dbReference type="SUPFAM" id="SSF54909">
    <property type="entry name" value="Dimeric alpha+beta barrel"/>
    <property type="match status" value="1"/>
</dbReference>
<reference evidence="3 4" key="1">
    <citation type="journal article" date="2013" name="Int. J. Syst. Evol. Microbiol.">
        <title>Roseomonas aerophila sp. nov., isolated from air.</title>
        <authorList>
            <person name="Kim S.J."/>
            <person name="Weon H.Y."/>
            <person name="Ahn J.H."/>
            <person name="Hong S.B."/>
            <person name="Seok S.J."/>
            <person name="Whang K.S."/>
            <person name="Kwon S.W."/>
        </authorList>
    </citation>
    <scope>NUCLEOTIDE SEQUENCE [LARGE SCALE GENOMIC DNA]</scope>
    <source>
        <strain evidence="3 4">NBRC 108923</strain>
    </source>
</reference>
<dbReference type="InterPro" id="IPR005545">
    <property type="entry name" value="YCII"/>
</dbReference>
<protein>
    <submittedName>
        <fullName evidence="3">YciI family protein</fullName>
    </submittedName>
</protein>
<dbReference type="PANTHER" id="PTHR33606:SF3">
    <property type="entry name" value="PROTEIN YCII"/>
    <property type="match status" value="1"/>
</dbReference>
<organism evidence="3 4">
    <name type="scientific">Teichococcus aerophilus</name>
    <dbReference type="NCBI Taxonomy" id="1224513"/>
    <lineage>
        <taxon>Bacteria</taxon>
        <taxon>Pseudomonadati</taxon>
        <taxon>Pseudomonadota</taxon>
        <taxon>Alphaproteobacteria</taxon>
        <taxon>Acetobacterales</taxon>
        <taxon>Roseomonadaceae</taxon>
        <taxon>Roseomonas</taxon>
    </lineage>
</organism>
<comment type="similarity">
    <text evidence="1">Belongs to the YciI family.</text>
</comment>
<evidence type="ECO:0000313" key="4">
    <source>
        <dbReference type="Proteomes" id="UP000626026"/>
    </source>
</evidence>
<keyword evidence="4" id="KW-1185">Reference proteome</keyword>
<evidence type="ECO:0000259" key="2">
    <source>
        <dbReference type="Pfam" id="PF03795"/>
    </source>
</evidence>
<dbReference type="InterPro" id="IPR011008">
    <property type="entry name" value="Dimeric_a/b-barrel"/>
</dbReference>
<dbReference type="Pfam" id="PF03795">
    <property type="entry name" value="YCII"/>
    <property type="match status" value="1"/>
</dbReference>
<sequence length="101" mass="11089">MPFLIEAWDNPDSQPVRAGTLKPHLEFLAQNAAKLLAAGAKLEDDGKTMLGSFYIVDVETRAEAEAFLAADPFAQAGVFGRSVITRWRKAYLDGQCYLPKS</sequence>
<evidence type="ECO:0000256" key="1">
    <source>
        <dbReference type="ARBA" id="ARBA00007689"/>
    </source>
</evidence>